<dbReference type="PANTHER" id="PTHR30522">
    <property type="entry name" value="NUCLEOSIDE TRIPHOSPHATE PYROPHOSPHOHYDROLASE"/>
    <property type="match status" value="1"/>
</dbReference>
<proteinExistence type="predicted"/>
<dbReference type="GO" id="GO:0046061">
    <property type="term" value="P:dATP catabolic process"/>
    <property type="evidence" value="ECO:0007669"/>
    <property type="project" value="TreeGrafter"/>
</dbReference>
<dbReference type="EMBL" id="CP002608">
    <property type="protein sequence ID" value="AEB41687.1"/>
    <property type="molecule type" value="Genomic_DNA"/>
</dbReference>
<dbReference type="PANTHER" id="PTHR30522:SF0">
    <property type="entry name" value="NUCLEOSIDE TRIPHOSPHATE PYROPHOSPHOHYDROLASE"/>
    <property type="match status" value="1"/>
</dbReference>
<dbReference type="KEGG" id="cpm:G5S_0737"/>
<accession>A0AA34RDH3</accession>
<feature type="domain" description="NTP pyrophosphohydrolase MazG-like" evidence="1">
    <location>
        <begin position="28"/>
        <end position="102"/>
    </location>
</feature>
<dbReference type="Proteomes" id="UP000008305">
    <property type="component" value="Chromosome"/>
</dbReference>
<organism evidence="2 3">
    <name type="scientific">Chlamydia pecorum (strain ATCC VR-628 / DSM 29919 / E58)</name>
    <name type="common">Chlamydophila pecorum</name>
    <dbReference type="NCBI Taxonomy" id="331635"/>
    <lineage>
        <taxon>Bacteria</taxon>
        <taxon>Pseudomonadati</taxon>
        <taxon>Chlamydiota</taxon>
        <taxon>Chlamydiia</taxon>
        <taxon>Chlamydiales</taxon>
        <taxon>Chlamydiaceae</taxon>
        <taxon>Chlamydia/Chlamydophila group</taxon>
        <taxon>Chlamydia</taxon>
    </lineage>
</organism>
<evidence type="ECO:0000313" key="3">
    <source>
        <dbReference type="Proteomes" id="UP000008305"/>
    </source>
</evidence>
<dbReference type="GO" id="GO:0046047">
    <property type="term" value="P:TTP catabolic process"/>
    <property type="evidence" value="ECO:0007669"/>
    <property type="project" value="TreeGrafter"/>
</dbReference>
<evidence type="ECO:0000259" key="1">
    <source>
        <dbReference type="Pfam" id="PF03819"/>
    </source>
</evidence>
<dbReference type="GO" id="GO:0046081">
    <property type="term" value="P:dUTP catabolic process"/>
    <property type="evidence" value="ECO:0007669"/>
    <property type="project" value="TreeGrafter"/>
</dbReference>
<dbReference type="GO" id="GO:0046052">
    <property type="term" value="P:UTP catabolic process"/>
    <property type="evidence" value="ECO:0007669"/>
    <property type="project" value="TreeGrafter"/>
</dbReference>
<dbReference type="CDD" id="cd11528">
    <property type="entry name" value="NTP-PPase_MazG_Nterm"/>
    <property type="match status" value="1"/>
</dbReference>
<dbReference type="AlphaFoldDB" id="A0AA34RDH3"/>
<protein>
    <submittedName>
        <fullName evidence="2">MazG nucleotide pyrophosphohydrolase domain protein</fullName>
    </submittedName>
</protein>
<reference evidence="2 3" key="1">
    <citation type="journal article" date="2011" name="J. Bacteriol.">
        <title>Genome sequence of the obligate intracellular animal pathogen Chlamydia pecorum E58.</title>
        <authorList>
            <person name="Mojica S."/>
            <person name="Huot Creasy H."/>
            <person name="Daugherty S."/>
            <person name="Read T.D."/>
            <person name="Kim T."/>
            <person name="Kaltenboeck B."/>
            <person name="Bavoil P."/>
            <person name="Myers G.S."/>
        </authorList>
    </citation>
    <scope>NUCLEOTIDE SEQUENCE [LARGE SCALE GENOMIC DNA]</scope>
    <source>
        <strain evidence="2 3">E58</strain>
    </source>
</reference>
<keyword evidence="3" id="KW-1185">Reference proteome</keyword>
<dbReference type="Gene3D" id="1.10.287.1080">
    <property type="entry name" value="MazG-like"/>
    <property type="match status" value="1"/>
</dbReference>
<sequence>MEDKVFSSLIQVVRSMVLEGRCPWMRRQSLLSITESLAEECQEFSEAVVEAKPKKEVISEAGDVLTLTLALCFLLEREGMCSVGEIINEAIAKLRRRAPYIFQEGAHPVSIEEAAYLWELAKCKEKENQE</sequence>
<dbReference type="GO" id="GO:0046076">
    <property type="term" value="P:dTTP catabolic process"/>
    <property type="evidence" value="ECO:0007669"/>
    <property type="project" value="TreeGrafter"/>
</dbReference>
<gene>
    <name evidence="2" type="ordered locus">G5S_0737</name>
</gene>
<dbReference type="GO" id="GO:0006203">
    <property type="term" value="P:dGTP catabolic process"/>
    <property type="evidence" value="ECO:0007669"/>
    <property type="project" value="TreeGrafter"/>
</dbReference>
<dbReference type="InterPro" id="IPR048015">
    <property type="entry name" value="NTP-PPase_MazG-like_N"/>
</dbReference>
<dbReference type="GO" id="GO:0047429">
    <property type="term" value="F:nucleoside triphosphate diphosphatase activity"/>
    <property type="evidence" value="ECO:0007669"/>
    <property type="project" value="TreeGrafter"/>
</dbReference>
<dbReference type="Pfam" id="PF03819">
    <property type="entry name" value="MazG"/>
    <property type="match status" value="1"/>
</dbReference>
<name>A0AA34RDH3_CHLPE</name>
<dbReference type="InterPro" id="IPR004518">
    <property type="entry name" value="MazG-like_dom"/>
</dbReference>
<dbReference type="RefSeq" id="WP_013712765.1">
    <property type="nucleotide sequence ID" value="NC_015408.1"/>
</dbReference>
<dbReference type="SUPFAM" id="SSF101386">
    <property type="entry name" value="all-alpha NTP pyrophosphatases"/>
    <property type="match status" value="1"/>
</dbReference>
<dbReference type="InterPro" id="IPR011551">
    <property type="entry name" value="NTP_PyrPHydrolase_MazG"/>
</dbReference>
<evidence type="ECO:0000313" key="2">
    <source>
        <dbReference type="EMBL" id="AEB41687.1"/>
    </source>
</evidence>